<dbReference type="InterPro" id="IPR032632">
    <property type="entry name" value="Peptidase_M16_M"/>
</dbReference>
<dbReference type="GO" id="GO:0046872">
    <property type="term" value="F:metal ion binding"/>
    <property type="evidence" value="ECO:0007669"/>
    <property type="project" value="UniProtKB-KW"/>
</dbReference>
<dbReference type="SUPFAM" id="SSF63411">
    <property type="entry name" value="LuxS/MPP-like metallohydrolase"/>
    <property type="match status" value="4"/>
</dbReference>
<dbReference type="Pfam" id="PF05193">
    <property type="entry name" value="Peptidase_M16_C"/>
    <property type="match status" value="1"/>
</dbReference>
<accession>M5WR62</accession>
<evidence type="ECO:0000256" key="4">
    <source>
        <dbReference type="ARBA" id="ARBA00022723"/>
    </source>
</evidence>
<feature type="compositionally biased region" description="Basic residues" evidence="9">
    <location>
        <begin position="94"/>
        <end position="111"/>
    </location>
</feature>
<dbReference type="FunFam" id="3.30.830.10:FF:000012">
    <property type="entry name" value="Protease 3"/>
    <property type="match status" value="1"/>
</dbReference>
<evidence type="ECO:0000259" key="11">
    <source>
        <dbReference type="Pfam" id="PF05193"/>
    </source>
</evidence>
<evidence type="ECO:0000256" key="7">
    <source>
        <dbReference type="ARBA" id="ARBA00023049"/>
    </source>
</evidence>
<feature type="compositionally biased region" description="Acidic residues" evidence="9">
    <location>
        <begin position="49"/>
        <end position="59"/>
    </location>
</feature>
<dbReference type="PANTHER" id="PTHR43690:SF18">
    <property type="entry name" value="INSULIN-DEGRADING ENZYME-RELATED"/>
    <property type="match status" value="1"/>
</dbReference>
<keyword evidence="4" id="KW-0479">Metal-binding</keyword>
<proteinExistence type="inferred from homology"/>
<evidence type="ECO:0000259" key="12">
    <source>
        <dbReference type="Pfam" id="PF16187"/>
    </source>
</evidence>
<organism evidence="14 15">
    <name type="scientific">Prunus persica</name>
    <name type="common">Peach</name>
    <name type="synonym">Amygdalus persica</name>
    <dbReference type="NCBI Taxonomy" id="3760"/>
    <lineage>
        <taxon>Eukaryota</taxon>
        <taxon>Viridiplantae</taxon>
        <taxon>Streptophyta</taxon>
        <taxon>Embryophyta</taxon>
        <taxon>Tracheophyta</taxon>
        <taxon>Spermatophyta</taxon>
        <taxon>Magnoliopsida</taxon>
        <taxon>eudicotyledons</taxon>
        <taxon>Gunneridae</taxon>
        <taxon>Pentapetalae</taxon>
        <taxon>rosids</taxon>
        <taxon>fabids</taxon>
        <taxon>Rosales</taxon>
        <taxon>Rosaceae</taxon>
        <taxon>Amygdaloideae</taxon>
        <taxon>Amygdaleae</taxon>
        <taxon>Prunus</taxon>
    </lineage>
</organism>
<evidence type="ECO:0000256" key="1">
    <source>
        <dbReference type="ARBA" id="ARBA00001947"/>
    </source>
</evidence>
<dbReference type="Pfam" id="PF16187">
    <property type="entry name" value="Peptidase_M16_M"/>
    <property type="match status" value="1"/>
</dbReference>
<protein>
    <recommendedName>
        <fullName evidence="16">Peptidase M16 N-terminal domain-containing protein</fullName>
    </recommendedName>
</protein>
<evidence type="ECO:0000313" key="15">
    <source>
        <dbReference type="Proteomes" id="UP000006882"/>
    </source>
</evidence>
<evidence type="ECO:0000313" key="14">
    <source>
        <dbReference type="EMBL" id="ONH99661.1"/>
    </source>
</evidence>
<evidence type="ECO:0000259" key="10">
    <source>
        <dbReference type="Pfam" id="PF00675"/>
    </source>
</evidence>
<dbReference type="Proteomes" id="UP000006882">
    <property type="component" value="Chromosome G6"/>
</dbReference>
<feature type="domain" description="Peptidase M16 C-terminal" evidence="11">
    <location>
        <begin position="271"/>
        <end position="451"/>
    </location>
</feature>
<dbReference type="GO" id="GO:0005737">
    <property type="term" value="C:cytoplasm"/>
    <property type="evidence" value="ECO:0007669"/>
    <property type="project" value="UniProtKB-ARBA"/>
</dbReference>
<dbReference type="HOGENOM" id="CLU_004639_1_0_1"/>
<dbReference type="PANTHER" id="PTHR43690">
    <property type="entry name" value="NARDILYSIN"/>
    <property type="match status" value="1"/>
</dbReference>
<comment type="cofactor">
    <cofactor evidence="1">
        <name>Zn(2+)</name>
        <dbReference type="ChEBI" id="CHEBI:29105"/>
    </cofactor>
</comment>
<feature type="compositionally biased region" description="Acidic residues" evidence="9">
    <location>
        <begin position="72"/>
        <end position="90"/>
    </location>
</feature>
<evidence type="ECO:0008006" key="16">
    <source>
        <dbReference type="Google" id="ProtNLM"/>
    </source>
</evidence>
<dbReference type="InterPro" id="IPR011249">
    <property type="entry name" value="Metalloenz_LuxS/M16"/>
</dbReference>
<dbReference type="GO" id="GO:0006508">
    <property type="term" value="P:proteolysis"/>
    <property type="evidence" value="ECO:0007669"/>
    <property type="project" value="UniProtKB-KW"/>
</dbReference>
<evidence type="ECO:0000256" key="9">
    <source>
        <dbReference type="SAM" id="MobiDB-lite"/>
    </source>
</evidence>
<dbReference type="Pfam" id="PF22456">
    <property type="entry name" value="PqqF-like_C_4"/>
    <property type="match status" value="1"/>
</dbReference>
<dbReference type="SMR" id="M5WR62"/>
<feature type="domain" description="Coenzyme PQQ synthesis protein F-like C-terminal lobe" evidence="13">
    <location>
        <begin position="851"/>
        <end position="949"/>
    </location>
</feature>
<gene>
    <name evidence="14" type="ORF">PRUPE_6G041900</name>
</gene>
<sequence>MGRCTFSSDNIVITPPNDIRSYRLIELENGLTALLVHDPEIYPEGPPEQAEEELEEDEGGKDGEAEEHREGEVEENGVGDEDDEQPEGGDGELRRKRKGKGGASQTKRKRKGDASQTKKAAAAMSIGIGSFSDPIEAQGLAHFLEHMLFMGSTEFPDENEYDSYLSKHGGSSNAYTEAEHTCYHFEVKQEFLKGALRRFSQFFVSPLMKIEAMEREVQAVDSEFNQVLQNESCRLEQFHCHTAAPGHPFNKFFWGNKKSLVDAMENGINLRERILKLYRDYYHGGLMKLVVIGGESLDILEDWVVELFTNVKKGPQEKLQFKAEGPIWKAGKLYRLEPVRDFHMLYLTWTLPCLHQEYLKKPEDYLAHLLGHEGRGSLHFYLKARGWATYLAAGAGGGCIYQTSVAYVFNMTIHLTDSGLEKMFDVIGIVYQYIKLLHQVSPQEWIFRELQDIGNMEFKFSEEPAQDSYASGLAGSLLFYPAKYIIYGGYAYESWDEELIKHVLGFFTPDNMRVDLVSKSSIKSEDFQCEPWFGSKYTEEDISPSLMDLWKDPLEIDVSLHLPSKNEFIPFDFSIRSDNSCHDPANISSPRCIIDEPLMKLWYKLDTTFKLPRVNTYFRISLKGGCANLRNSILMELYGRLLRDELNEIIYQALLANLEAYVGPVGEKLEIKVSGFNDKLPALLSKILATVKNFLPTDDRLKVIKENMKRRIKNTNMNPLVHTSYLRLQVLWQTFYDPDDKLHVLDELSISDLNSFIPELWSQVFIEGLCHGNMLEEEAISLSNIFKMNFSGQPLPTELWHRERVLCLPPGANLVRDASVKNKSETNSVTELHFQIKQDVLTTMNGVIDLLIAIIWEPLFNQLRTKEQLGYIVECGPRITYRVFGFIFYVQSSEYSPVYLQERIDNFIDGLEELLEGIDDDLFENYRSGLMAGLLEKDLSLTCETDRYWCEIVGKRYMFDFAAEEAEELKTIHKEDVINWYRTYLQQSSPKCRRLATRVWGCNTDPKEAEARSESMKVIEDPATFKMSSTFYPSLC</sequence>
<dbReference type="InterPro" id="IPR050626">
    <property type="entry name" value="Peptidase_M16"/>
</dbReference>
<dbReference type="InterPro" id="IPR011765">
    <property type="entry name" value="Pept_M16_N"/>
</dbReference>
<keyword evidence="7" id="KW-0482">Metalloprotease</keyword>
<comment type="similarity">
    <text evidence="2 8">Belongs to the peptidase M16 family.</text>
</comment>
<dbReference type="PROSITE" id="PS00143">
    <property type="entry name" value="INSULINASE"/>
    <property type="match status" value="1"/>
</dbReference>
<feature type="domain" description="Peptidase M16 middle/third" evidence="12">
    <location>
        <begin position="458"/>
        <end position="743"/>
    </location>
</feature>
<feature type="domain" description="Peptidase M16 N-terminal" evidence="10">
    <location>
        <begin position="115"/>
        <end position="234"/>
    </location>
</feature>
<dbReference type="STRING" id="3760.M5WR62"/>
<evidence type="ECO:0000259" key="13">
    <source>
        <dbReference type="Pfam" id="PF22456"/>
    </source>
</evidence>
<dbReference type="OrthoDB" id="952271at2759"/>
<reference evidence="14 15" key="1">
    <citation type="journal article" date="2013" name="Nat. Genet.">
        <title>The high-quality draft genome of peach (Prunus persica) identifies unique patterns of genetic diversity, domestication and genome evolution.</title>
        <authorList>
            <consortium name="International Peach Genome Initiative"/>
            <person name="Verde I."/>
            <person name="Abbott A.G."/>
            <person name="Scalabrin S."/>
            <person name="Jung S."/>
            <person name="Shu S."/>
            <person name="Marroni F."/>
            <person name="Zhebentyayeva T."/>
            <person name="Dettori M.T."/>
            <person name="Grimwood J."/>
            <person name="Cattonaro F."/>
            <person name="Zuccolo A."/>
            <person name="Rossini L."/>
            <person name="Jenkins J."/>
            <person name="Vendramin E."/>
            <person name="Meisel L.A."/>
            <person name="Decroocq V."/>
            <person name="Sosinski B."/>
            <person name="Prochnik S."/>
            <person name="Mitros T."/>
            <person name="Policriti A."/>
            <person name="Cipriani G."/>
            <person name="Dondini L."/>
            <person name="Ficklin S."/>
            <person name="Goodstein D.M."/>
            <person name="Xuan P."/>
            <person name="Del Fabbro C."/>
            <person name="Aramini V."/>
            <person name="Copetti D."/>
            <person name="Gonzalez S."/>
            <person name="Horner D.S."/>
            <person name="Falchi R."/>
            <person name="Lucas S."/>
            <person name="Mica E."/>
            <person name="Maldonado J."/>
            <person name="Lazzari B."/>
            <person name="Bielenberg D."/>
            <person name="Pirona R."/>
            <person name="Miculan M."/>
            <person name="Barakat A."/>
            <person name="Testolin R."/>
            <person name="Stella A."/>
            <person name="Tartarini S."/>
            <person name="Tonutti P."/>
            <person name="Arus P."/>
            <person name="Orellana A."/>
            <person name="Wells C."/>
            <person name="Main D."/>
            <person name="Vizzotto G."/>
            <person name="Silva H."/>
            <person name="Salamini F."/>
            <person name="Schmutz J."/>
            <person name="Morgante M."/>
            <person name="Rokhsar D.S."/>
        </authorList>
    </citation>
    <scope>NUCLEOTIDE SEQUENCE [LARGE SCALE GENOMIC DNA]</scope>
    <source>
        <strain evidence="15">cv. Nemared</strain>
    </source>
</reference>
<evidence type="ECO:0000256" key="3">
    <source>
        <dbReference type="ARBA" id="ARBA00022670"/>
    </source>
</evidence>
<dbReference type="InterPro" id="IPR001431">
    <property type="entry name" value="Pept_M16_Zn_BS"/>
</dbReference>
<dbReference type="AlphaFoldDB" id="M5WR62"/>
<keyword evidence="6" id="KW-0862">Zinc</keyword>
<evidence type="ECO:0000256" key="8">
    <source>
        <dbReference type="RuleBase" id="RU004447"/>
    </source>
</evidence>
<feature type="region of interest" description="Disordered" evidence="9">
    <location>
        <begin position="38"/>
        <end position="118"/>
    </location>
</feature>
<dbReference type="InterPro" id="IPR054734">
    <property type="entry name" value="PqqF-like_C_4"/>
</dbReference>
<dbReference type="EMBL" id="CM007656">
    <property type="protein sequence ID" value="ONH99661.1"/>
    <property type="molecule type" value="Genomic_DNA"/>
</dbReference>
<dbReference type="FunFam" id="3.30.830.10:FF:000030">
    <property type="entry name" value="Insulin-degrading enzyme"/>
    <property type="match status" value="1"/>
</dbReference>
<name>M5WR62_PRUPE</name>
<dbReference type="Pfam" id="PF00675">
    <property type="entry name" value="Peptidase_M16"/>
    <property type="match status" value="1"/>
</dbReference>
<evidence type="ECO:0000256" key="6">
    <source>
        <dbReference type="ARBA" id="ARBA00022833"/>
    </source>
</evidence>
<evidence type="ECO:0000256" key="5">
    <source>
        <dbReference type="ARBA" id="ARBA00022801"/>
    </source>
</evidence>
<feature type="compositionally biased region" description="Basic and acidic residues" evidence="9">
    <location>
        <begin position="60"/>
        <end position="71"/>
    </location>
</feature>
<dbReference type="Gramene" id="ONH99661">
    <property type="protein sequence ID" value="ONH99661"/>
    <property type="gene ID" value="PRUPE_6G041900"/>
</dbReference>
<dbReference type="Gene3D" id="3.30.830.10">
    <property type="entry name" value="Metalloenzyme, LuxS/M16 peptidase-like"/>
    <property type="match status" value="4"/>
</dbReference>
<keyword evidence="5" id="KW-0378">Hydrolase</keyword>
<dbReference type="eggNOG" id="KOG0959">
    <property type="taxonomic scope" value="Eukaryota"/>
</dbReference>
<dbReference type="OMA" id="LACWEQV"/>
<dbReference type="InterPro" id="IPR007863">
    <property type="entry name" value="Peptidase_M16_C"/>
</dbReference>
<dbReference type="KEGG" id="pper:18772714"/>
<dbReference type="FunFam" id="3.30.830.10:FF:000005">
    <property type="entry name" value="nardilysin isoform X1"/>
    <property type="match status" value="1"/>
</dbReference>
<keyword evidence="15" id="KW-1185">Reference proteome</keyword>
<dbReference type="GO" id="GO:0004222">
    <property type="term" value="F:metalloendopeptidase activity"/>
    <property type="evidence" value="ECO:0007669"/>
    <property type="project" value="InterPro"/>
</dbReference>
<evidence type="ECO:0000256" key="2">
    <source>
        <dbReference type="ARBA" id="ARBA00007261"/>
    </source>
</evidence>
<dbReference type="FunFam" id="3.30.830.10:FF:000003">
    <property type="entry name" value="Insulin-degrading enzyme"/>
    <property type="match status" value="1"/>
</dbReference>
<keyword evidence="3" id="KW-0645">Protease</keyword>